<keyword evidence="3" id="KW-1185">Reference proteome</keyword>
<organism evidence="2 3">
    <name type="scientific">Paragonimus westermani</name>
    <dbReference type="NCBI Taxonomy" id="34504"/>
    <lineage>
        <taxon>Eukaryota</taxon>
        <taxon>Metazoa</taxon>
        <taxon>Spiralia</taxon>
        <taxon>Lophotrochozoa</taxon>
        <taxon>Platyhelminthes</taxon>
        <taxon>Trematoda</taxon>
        <taxon>Digenea</taxon>
        <taxon>Plagiorchiida</taxon>
        <taxon>Troglotremata</taxon>
        <taxon>Troglotrematidae</taxon>
        <taxon>Paragonimus</taxon>
    </lineage>
</organism>
<name>A0A5J4NDY9_9TREM</name>
<reference evidence="2 3" key="1">
    <citation type="journal article" date="2019" name="Gigascience">
        <title>Whole-genome sequence of the oriental lung fluke Paragonimus westermani.</title>
        <authorList>
            <person name="Oey H."/>
            <person name="Zakrzewski M."/>
            <person name="Narain K."/>
            <person name="Devi K.R."/>
            <person name="Agatsuma T."/>
            <person name="Nawaratna S."/>
            <person name="Gobert G.N."/>
            <person name="Jones M.K."/>
            <person name="Ragan M.A."/>
            <person name="McManus D.P."/>
            <person name="Krause L."/>
        </authorList>
    </citation>
    <scope>NUCLEOTIDE SEQUENCE [LARGE SCALE GENOMIC DNA]</scope>
    <source>
        <strain evidence="2 3">IND2009</strain>
    </source>
</reference>
<dbReference type="Proteomes" id="UP000324629">
    <property type="component" value="Unassembled WGS sequence"/>
</dbReference>
<protein>
    <submittedName>
        <fullName evidence="2">Uncharacterized protein</fullName>
    </submittedName>
</protein>
<sequence>MRSEKSGEVQQMKASQLKISPRGLNMRGCEIQTIPMIEHVSCTVQAQPHGHTPRSKASHVRMETRGTSSERVSLPTVQFTPSITYAERLMLRVHRRNQLPAVSATNTSSRPNWEPEQLEPVKDFQPSSSSWQRPDFTQLHALATSNMRTEDFCIEFQMEDLENTSDSSSTTVQRPTSAEMNIASTSKRTNGNVELLTYKTTEGDTTQVDILQDTTVVSKEDFARVDGGGQSKMFILNAEARLILCI</sequence>
<evidence type="ECO:0000313" key="2">
    <source>
        <dbReference type="EMBL" id="KAA3673826.1"/>
    </source>
</evidence>
<proteinExistence type="predicted"/>
<feature type="region of interest" description="Disordered" evidence="1">
    <location>
        <begin position="102"/>
        <end position="132"/>
    </location>
</feature>
<evidence type="ECO:0000256" key="1">
    <source>
        <dbReference type="SAM" id="MobiDB-lite"/>
    </source>
</evidence>
<dbReference type="AlphaFoldDB" id="A0A5J4NDY9"/>
<gene>
    <name evidence="2" type="ORF">DEA37_0010334</name>
</gene>
<comment type="caution">
    <text evidence="2">The sequence shown here is derived from an EMBL/GenBank/DDBJ whole genome shotgun (WGS) entry which is preliminary data.</text>
</comment>
<accession>A0A5J4NDY9</accession>
<dbReference type="EMBL" id="QNGE01003613">
    <property type="protein sequence ID" value="KAA3673826.1"/>
    <property type="molecule type" value="Genomic_DNA"/>
</dbReference>
<evidence type="ECO:0000313" key="3">
    <source>
        <dbReference type="Proteomes" id="UP000324629"/>
    </source>
</evidence>